<dbReference type="AlphaFoldDB" id="A0A7J6B433"/>
<accession>A0A7J6B433</accession>
<proteinExistence type="predicted"/>
<protein>
    <submittedName>
        <fullName evidence="1">Uncharacterized protein</fullName>
    </submittedName>
</protein>
<sequence>MLPAPHTTTQSAREAETREARFPPCCWQGSSCFPRAVSSNRVVCEGEKAMCVDGKVNHHSEMSLIL</sequence>
<organism evidence="1 2">
    <name type="scientific">Ameiurus melas</name>
    <name type="common">Black bullhead</name>
    <name type="synonym">Silurus melas</name>
    <dbReference type="NCBI Taxonomy" id="219545"/>
    <lineage>
        <taxon>Eukaryota</taxon>
        <taxon>Metazoa</taxon>
        <taxon>Chordata</taxon>
        <taxon>Craniata</taxon>
        <taxon>Vertebrata</taxon>
        <taxon>Euteleostomi</taxon>
        <taxon>Actinopterygii</taxon>
        <taxon>Neopterygii</taxon>
        <taxon>Teleostei</taxon>
        <taxon>Ostariophysi</taxon>
        <taxon>Siluriformes</taxon>
        <taxon>Ictaluridae</taxon>
        <taxon>Ameiurus</taxon>
    </lineage>
</organism>
<gene>
    <name evidence="1" type="ORF">AMELA_G00070580</name>
</gene>
<name>A0A7J6B433_AMEME</name>
<dbReference type="Proteomes" id="UP000593565">
    <property type="component" value="Unassembled WGS sequence"/>
</dbReference>
<evidence type="ECO:0000313" key="1">
    <source>
        <dbReference type="EMBL" id="KAF4089765.1"/>
    </source>
</evidence>
<evidence type="ECO:0000313" key="2">
    <source>
        <dbReference type="Proteomes" id="UP000593565"/>
    </source>
</evidence>
<dbReference type="EMBL" id="JAAGNN010000005">
    <property type="protein sequence ID" value="KAF4089765.1"/>
    <property type="molecule type" value="Genomic_DNA"/>
</dbReference>
<reference evidence="1 2" key="1">
    <citation type="submission" date="2020-02" db="EMBL/GenBank/DDBJ databases">
        <title>A chromosome-scale genome assembly of the black bullhead catfish (Ameiurus melas).</title>
        <authorList>
            <person name="Wen M."/>
            <person name="Zham M."/>
            <person name="Cabau C."/>
            <person name="Klopp C."/>
            <person name="Donnadieu C."/>
            <person name="Roques C."/>
            <person name="Bouchez O."/>
            <person name="Lampietro C."/>
            <person name="Jouanno E."/>
            <person name="Herpin A."/>
            <person name="Louis A."/>
            <person name="Berthelot C."/>
            <person name="Parey E."/>
            <person name="Roest-Crollius H."/>
            <person name="Braasch I."/>
            <person name="Postlethwait J."/>
            <person name="Robinson-Rechavi M."/>
            <person name="Echchiki A."/>
            <person name="Begum T."/>
            <person name="Montfort J."/>
            <person name="Schartl M."/>
            <person name="Bobe J."/>
            <person name="Guiguen Y."/>
        </authorList>
    </citation>
    <scope>NUCLEOTIDE SEQUENCE [LARGE SCALE GENOMIC DNA]</scope>
    <source>
        <strain evidence="1">M_S1</strain>
        <tissue evidence="1">Blood</tissue>
    </source>
</reference>
<keyword evidence="2" id="KW-1185">Reference proteome</keyword>
<comment type="caution">
    <text evidence="1">The sequence shown here is derived from an EMBL/GenBank/DDBJ whole genome shotgun (WGS) entry which is preliminary data.</text>
</comment>